<sequence length="226" mass="24880">MDWTAAIDKHRDALKRVVAMLVAMAGFAEPGAAQASLPRCVHRAVLCLLRPAEAAARRLIVVAARGLILPPQYQRPSPRRPAANSAAARPSLALFDSLRGQPRRRRPVLTVVPRIRVIGWSDPAPLPVRPKPLPDDPLDAARLRCRLTALAAALDDLPRQARRLARWRYRRDAAVRRGRAHRLSPLRPGPPPGLPKPVTGRAHAVHATLDDLHGLAFWVLQHPDTS</sequence>
<dbReference type="Proteomes" id="UP000643405">
    <property type="component" value="Unassembled WGS sequence"/>
</dbReference>
<proteinExistence type="predicted"/>
<keyword evidence="2" id="KW-1185">Reference proteome</keyword>
<protein>
    <submittedName>
        <fullName evidence="1">Uncharacterized protein</fullName>
    </submittedName>
</protein>
<dbReference type="RefSeq" id="WP_188164319.1">
    <property type="nucleotide sequence ID" value="NZ_JACVVX010000002.1"/>
</dbReference>
<dbReference type="AlphaFoldDB" id="A0A8J6TYL3"/>
<comment type="caution">
    <text evidence="1">The sequence shown here is derived from an EMBL/GenBank/DDBJ whole genome shotgun (WGS) entry which is preliminary data.</text>
</comment>
<accession>A0A8J6TYL3</accession>
<evidence type="ECO:0000313" key="1">
    <source>
        <dbReference type="EMBL" id="MBD0414909.1"/>
    </source>
</evidence>
<name>A0A8J6TYL3_9HYPH</name>
<dbReference type="EMBL" id="JACVVX010000002">
    <property type="protein sequence ID" value="MBD0414909.1"/>
    <property type="molecule type" value="Genomic_DNA"/>
</dbReference>
<organism evidence="1 2">
    <name type="scientific">Oryzicola mucosus</name>
    <dbReference type="NCBI Taxonomy" id="2767425"/>
    <lineage>
        <taxon>Bacteria</taxon>
        <taxon>Pseudomonadati</taxon>
        <taxon>Pseudomonadota</taxon>
        <taxon>Alphaproteobacteria</taxon>
        <taxon>Hyphomicrobiales</taxon>
        <taxon>Phyllobacteriaceae</taxon>
        <taxon>Oryzicola</taxon>
    </lineage>
</organism>
<gene>
    <name evidence="1" type="ORF">ICI42_09605</name>
</gene>
<evidence type="ECO:0000313" key="2">
    <source>
        <dbReference type="Proteomes" id="UP000643405"/>
    </source>
</evidence>
<reference evidence="1" key="1">
    <citation type="submission" date="2020-09" db="EMBL/GenBank/DDBJ databases">
        <title>Genome seq and assembly of Tianweitania sp.</title>
        <authorList>
            <person name="Chhetri G."/>
        </authorList>
    </citation>
    <scope>NUCLEOTIDE SEQUENCE</scope>
    <source>
        <strain evidence="1">Rool2</strain>
    </source>
</reference>